<gene>
    <name evidence="1" type="ORF">HY730_01275</name>
</gene>
<reference evidence="1" key="1">
    <citation type="submission" date="2020-07" db="EMBL/GenBank/DDBJ databases">
        <title>Huge and variable diversity of episymbiotic CPR bacteria and DPANN archaea in groundwater ecosystems.</title>
        <authorList>
            <person name="He C.Y."/>
            <person name="Keren R."/>
            <person name="Whittaker M."/>
            <person name="Farag I.F."/>
            <person name="Doudna J."/>
            <person name="Cate J.H.D."/>
            <person name="Banfield J.F."/>
        </authorList>
    </citation>
    <scope>NUCLEOTIDE SEQUENCE</scope>
    <source>
        <strain evidence="1">NC_groundwater_1482_Ag_S-0.65um_47_24</strain>
    </source>
</reference>
<evidence type="ECO:0000313" key="2">
    <source>
        <dbReference type="Proteomes" id="UP000772181"/>
    </source>
</evidence>
<dbReference type="Pfam" id="PF20126">
    <property type="entry name" value="TumE"/>
    <property type="match status" value="1"/>
</dbReference>
<comment type="caution">
    <text evidence="1">The sequence shown here is derived from an EMBL/GenBank/DDBJ whole genome shotgun (WGS) entry which is preliminary data.</text>
</comment>
<evidence type="ECO:0000313" key="1">
    <source>
        <dbReference type="EMBL" id="MBI4594993.1"/>
    </source>
</evidence>
<dbReference type="InterPro" id="IPR045397">
    <property type="entry name" value="TumE-like"/>
</dbReference>
<proteinExistence type="predicted"/>
<dbReference type="AlphaFoldDB" id="A0A933GJJ0"/>
<dbReference type="EMBL" id="JACQWF010000060">
    <property type="protein sequence ID" value="MBI4594993.1"/>
    <property type="molecule type" value="Genomic_DNA"/>
</dbReference>
<name>A0A933GJJ0_UNCTE</name>
<organism evidence="1 2">
    <name type="scientific">Tectimicrobiota bacterium</name>
    <dbReference type="NCBI Taxonomy" id="2528274"/>
    <lineage>
        <taxon>Bacteria</taxon>
        <taxon>Pseudomonadati</taxon>
        <taxon>Nitrospinota/Tectimicrobiota group</taxon>
        <taxon>Candidatus Tectimicrobiota</taxon>
    </lineage>
</organism>
<accession>A0A933GJJ0</accession>
<protein>
    <submittedName>
        <fullName evidence="1">Uncharacterized protein</fullName>
    </submittedName>
</protein>
<dbReference type="Proteomes" id="UP000772181">
    <property type="component" value="Unassembled WGS sequence"/>
</dbReference>
<sequence length="117" mass="14001">MIEYNLDKIVNENSDIVELIEKLEISEEEEVSKLKAKLMLYDGSVLWIREVRRREILDLYSYYWLRPDGTIIVGWDNAPHHKYLNGYPHHRHIGNKTETSQERDLKGVLKFIRKYLA</sequence>